<evidence type="ECO:0000313" key="3">
    <source>
        <dbReference type="Proteomes" id="UP000183190"/>
    </source>
</evidence>
<protein>
    <submittedName>
        <fullName evidence="2">Uncharacterized protein</fullName>
    </submittedName>
</protein>
<dbReference type="RefSeq" id="WP_074717624.1">
    <property type="nucleotide sequence ID" value="NZ_FNWV01000008.1"/>
</dbReference>
<keyword evidence="1" id="KW-0472">Membrane</keyword>
<proteinExistence type="predicted"/>
<evidence type="ECO:0000313" key="2">
    <source>
        <dbReference type="EMBL" id="SEH73034.1"/>
    </source>
</evidence>
<evidence type="ECO:0000256" key="1">
    <source>
        <dbReference type="SAM" id="Phobius"/>
    </source>
</evidence>
<sequence>MKGNKKIGFDILENSNINDLEEIGADNMMIDKSARDRMLKITNKKYKEEKEMLDKEQRIENISGNEIAVTGVENYSRKGISRIIYTALSSAAVLAIVCGSIYMFGRNKGVAPYTPEPLEKATTTIVSETTVNTTATATGTATATKNTATTKTSVTETTAANATSAENTTAAVNNETPANNTEAVVTEIDPKWITKYDSIAPADATQEKLDAAFQRAMDKFMFGKNFYGYGKTTNPYEVEIDTVPIWDIKADMRDINGDSVPELFISYDMRGESGARTIMLIYDGNEFIAPTVKGCDIDGYEMTLYIDAQWMTYDKEDKCLYLEDKSGYSFTRKIKFDSDNSFTNVAQFNYQGYYEYGELVNTYDKYINSDNPIYSSSKIGDLPGDRMNAETFYADKNIKAESYEERTYDYPAL</sequence>
<dbReference type="AlphaFoldDB" id="A0A1H6KCD9"/>
<dbReference type="OrthoDB" id="1816904at2"/>
<keyword evidence="1" id="KW-0812">Transmembrane</keyword>
<gene>
    <name evidence="2" type="ORF">SAMN02910265_02382</name>
</gene>
<organism evidence="2 3">
    <name type="scientific">Ruminococcus flavefaciens</name>
    <dbReference type="NCBI Taxonomy" id="1265"/>
    <lineage>
        <taxon>Bacteria</taxon>
        <taxon>Bacillati</taxon>
        <taxon>Bacillota</taxon>
        <taxon>Clostridia</taxon>
        <taxon>Eubacteriales</taxon>
        <taxon>Oscillospiraceae</taxon>
        <taxon>Ruminococcus</taxon>
    </lineage>
</organism>
<name>A0A1H6KCD9_RUMFL</name>
<feature type="transmembrane region" description="Helical" evidence="1">
    <location>
        <begin position="83"/>
        <end position="105"/>
    </location>
</feature>
<reference evidence="2 3" key="1">
    <citation type="submission" date="2016-10" db="EMBL/GenBank/DDBJ databases">
        <authorList>
            <person name="de Groot N.N."/>
        </authorList>
    </citation>
    <scope>NUCLEOTIDE SEQUENCE [LARGE SCALE GENOMIC DNA]</scope>
    <source>
        <strain evidence="2 3">YAD2003</strain>
    </source>
</reference>
<dbReference type="Proteomes" id="UP000183190">
    <property type="component" value="Unassembled WGS sequence"/>
</dbReference>
<dbReference type="EMBL" id="FNWV01000008">
    <property type="protein sequence ID" value="SEH73034.1"/>
    <property type="molecule type" value="Genomic_DNA"/>
</dbReference>
<accession>A0A1H6KCD9</accession>
<keyword evidence="1" id="KW-1133">Transmembrane helix</keyword>